<proteinExistence type="predicted"/>
<comment type="caution">
    <text evidence="2">The sequence shown here is derived from an EMBL/GenBank/DDBJ whole genome shotgun (WGS) entry which is preliminary data.</text>
</comment>
<feature type="compositionally biased region" description="Acidic residues" evidence="1">
    <location>
        <begin position="83"/>
        <end position="93"/>
    </location>
</feature>
<accession>A0A834F7U6</accession>
<feature type="region of interest" description="Disordered" evidence="1">
    <location>
        <begin position="246"/>
        <end position="272"/>
    </location>
</feature>
<organism evidence="2 3">
    <name type="scientific">Oryzias melastigma</name>
    <name type="common">Marine medaka</name>
    <dbReference type="NCBI Taxonomy" id="30732"/>
    <lineage>
        <taxon>Eukaryota</taxon>
        <taxon>Metazoa</taxon>
        <taxon>Chordata</taxon>
        <taxon>Craniata</taxon>
        <taxon>Vertebrata</taxon>
        <taxon>Euteleostomi</taxon>
        <taxon>Actinopterygii</taxon>
        <taxon>Neopterygii</taxon>
        <taxon>Teleostei</taxon>
        <taxon>Neoteleostei</taxon>
        <taxon>Acanthomorphata</taxon>
        <taxon>Ovalentaria</taxon>
        <taxon>Atherinomorphae</taxon>
        <taxon>Beloniformes</taxon>
        <taxon>Adrianichthyidae</taxon>
        <taxon>Oryziinae</taxon>
        <taxon>Oryzias</taxon>
    </lineage>
</organism>
<evidence type="ECO:0000313" key="2">
    <source>
        <dbReference type="EMBL" id="KAF6724066.1"/>
    </source>
</evidence>
<feature type="compositionally biased region" description="Low complexity" evidence="1">
    <location>
        <begin position="246"/>
        <end position="255"/>
    </location>
</feature>
<dbReference type="AlphaFoldDB" id="A0A834F7U6"/>
<feature type="compositionally biased region" description="Polar residues" evidence="1">
    <location>
        <begin position="54"/>
        <end position="70"/>
    </location>
</feature>
<feature type="region of interest" description="Disordered" evidence="1">
    <location>
        <begin position="51"/>
        <end position="181"/>
    </location>
</feature>
<sequence length="325" mass="35030">MRLECWSCSPVRRKGCRREEEAAPGLAPRRCAHACCAYACGAQLTPDPAGWGENSDSGQGTFSQRTTRCTTELEASRTNPSLEDGETDPEDTSAFDYSSCHLLQPRRHPAQGGGGEHQRGVRGGGQPGAGAAEALRLPAAGQGGAEREDGLPEMADPPTDPPPPPQEPHRAASGRAGTVPPQLLWEEVGQRPERVAASAPEKCLQAHLGRPDQADGLCSGEGQPAGFCSGPNSGQTELLRFRFQQGRPEAGSGPPARRRRPVGQRGQRGSLQHRLNCSPLRGMMGNLTWTFERMDLHVIQQTASRGSRQSPKRLLGHKRCKFRCR</sequence>
<evidence type="ECO:0000313" key="3">
    <source>
        <dbReference type="Proteomes" id="UP000646548"/>
    </source>
</evidence>
<protein>
    <submittedName>
        <fullName evidence="2">Uncharacterized protein</fullName>
    </submittedName>
</protein>
<dbReference type="EMBL" id="WKFB01000404">
    <property type="protein sequence ID" value="KAF6724066.1"/>
    <property type="molecule type" value="Genomic_DNA"/>
</dbReference>
<dbReference type="Proteomes" id="UP000646548">
    <property type="component" value="Unassembled WGS sequence"/>
</dbReference>
<feature type="compositionally biased region" description="Low complexity" evidence="1">
    <location>
        <begin position="129"/>
        <end position="140"/>
    </location>
</feature>
<evidence type="ECO:0000256" key="1">
    <source>
        <dbReference type="SAM" id="MobiDB-lite"/>
    </source>
</evidence>
<feature type="compositionally biased region" description="Gly residues" evidence="1">
    <location>
        <begin position="111"/>
        <end position="128"/>
    </location>
</feature>
<reference evidence="2" key="1">
    <citation type="journal article" name="BMC Genomics">
        <title>Long-read sequencing and de novo genome assembly of marine medaka (Oryzias melastigma).</title>
        <authorList>
            <person name="Liang P."/>
            <person name="Saqib H.S.A."/>
            <person name="Ni X."/>
            <person name="Shen Y."/>
        </authorList>
    </citation>
    <scope>NUCLEOTIDE SEQUENCE</scope>
    <source>
        <strain evidence="2">Bigg-433</strain>
    </source>
</reference>
<gene>
    <name evidence="2" type="ORF">FQA47_003510</name>
</gene>
<name>A0A834F7U6_ORYME</name>